<organism evidence="2 3">
    <name type="scientific">Apophysomyces ossiformis</name>
    <dbReference type="NCBI Taxonomy" id="679940"/>
    <lineage>
        <taxon>Eukaryota</taxon>
        <taxon>Fungi</taxon>
        <taxon>Fungi incertae sedis</taxon>
        <taxon>Mucoromycota</taxon>
        <taxon>Mucoromycotina</taxon>
        <taxon>Mucoromycetes</taxon>
        <taxon>Mucorales</taxon>
        <taxon>Mucorineae</taxon>
        <taxon>Mucoraceae</taxon>
        <taxon>Apophysomyces</taxon>
    </lineage>
</organism>
<accession>A0A8H7BNM3</accession>
<reference evidence="2" key="1">
    <citation type="submission" date="2020-01" db="EMBL/GenBank/DDBJ databases">
        <title>Genome Sequencing of Three Apophysomyces-Like Fungal Strains Confirms a Novel Fungal Genus in the Mucoromycota with divergent Burkholderia-like Endosymbiotic Bacteria.</title>
        <authorList>
            <person name="Stajich J.E."/>
            <person name="Macias A.M."/>
            <person name="Carter-House D."/>
            <person name="Lovett B."/>
            <person name="Kasson L.R."/>
            <person name="Berry K."/>
            <person name="Grigoriev I."/>
            <person name="Chang Y."/>
            <person name="Spatafora J."/>
            <person name="Kasson M.T."/>
        </authorList>
    </citation>
    <scope>NUCLEOTIDE SEQUENCE</scope>
    <source>
        <strain evidence="2">NRRL A-21654</strain>
    </source>
</reference>
<dbReference type="OrthoDB" id="2244769at2759"/>
<keyword evidence="3" id="KW-1185">Reference proteome</keyword>
<dbReference type="Proteomes" id="UP000605846">
    <property type="component" value="Unassembled WGS sequence"/>
</dbReference>
<feature type="transmembrane region" description="Helical" evidence="1">
    <location>
        <begin position="12"/>
        <end position="35"/>
    </location>
</feature>
<feature type="transmembrane region" description="Helical" evidence="1">
    <location>
        <begin position="47"/>
        <end position="69"/>
    </location>
</feature>
<evidence type="ECO:0000256" key="1">
    <source>
        <dbReference type="SAM" id="Phobius"/>
    </source>
</evidence>
<protein>
    <submittedName>
        <fullName evidence="2">Uncharacterized protein</fullName>
    </submittedName>
</protein>
<comment type="caution">
    <text evidence="2">The sequence shown here is derived from an EMBL/GenBank/DDBJ whole genome shotgun (WGS) entry which is preliminary data.</text>
</comment>
<name>A0A8H7BNM3_9FUNG</name>
<gene>
    <name evidence="2" type="ORF">EC973_000333</name>
</gene>
<keyword evidence="1" id="KW-0472">Membrane</keyword>
<proteinExistence type="predicted"/>
<keyword evidence="1" id="KW-0812">Transmembrane</keyword>
<feature type="transmembrane region" description="Helical" evidence="1">
    <location>
        <begin position="125"/>
        <end position="148"/>
    </location>
</feature>
<dbReference type="AlphaFoldDB" id="A0A8H7BNM3"/>
<sequence length="215" mass="23683">MVMHLALVQAALPWVYVIVFAVSAVVGLYGILAASVGNLGLMRLYKLLFWILTFLLCIWETGNFVFALINRSKSLSTCEQANPSSNQTSTAENKTISVGGYTTTFLGMQLGDTYGLANCAQAVQAGLIGIAILLFVGSIFMFYSATVIGSYTTKLRERNLGHRLRDAEWDDNIDGLAAAYREDNRNAPKYPLRDLNQNSGNKFTKGLKKFKFGKK</sequence>
<dbReference type="EMBL" id="JABAYA010000101">
    <property type="protein sequence ID" value="KAF7725245.1"/>
    <property type="molecule type" value="Genomic_DNA"/>
</dbReference>
<evidence type="ECO:0000313" key="3">
    <source>
        <dbReference type="Proteomes" id="UP000605846"/>
    </source>
</evidence>
<evidence type="ECO:0000313" key="2">
    <source>
        <dbReference type="EMBL" id="KAF7725245.1"/>
    </source>
</evidence>
<keyword evidence="1" id="KW-1133">Transmembrane helix</keyword>